<reference evidence="1" key="1">
    <citation type="submission" date="2014-11" db="EMBL/GenBank/DDBJ databases">
        <authorList>
            <person name="Amaro Gonzalez C."/>
        </authorList>
    </citation>
    <scope>NUCLEOTIDE SEQUENCE</scope>
</reference>
<name>A0A0E9WHG9_ANGAN</name>
<dbReference type="AlphaFoldDB" id="A0A0E9WHG9"/>
<evidence type="ECO:0000313" key="1">
    <source>
        <dbReference type="EMBL" id="JAH89834.1"/>
    </source>
</evidence>
<dbReference type="EMBL" id="GBXM01018743">
    <property type="protein sequence ID" value="JAH89834.1"/>
    <property type="molecule type" value="Transcribed_RNA"/>
</dbReference>
<protein>
    <submittedName>
        <fullName evidence="1">Uncharacterized protein</fullName>
    </submittedName>
</protein>
<reference evidence="1" key="2">
    <citation type="journal article" date="2015" name="Fish Shellfish Immunol.">
        <title>Early steps in the European eel (Anguilla anguilla)-Vibrio vulnificus interaction in the gills: Role of the RtxA13 toxin.</title>
        <authorList>
            <person name="Callol A."/>
            <person name="Pajuelo D."/>
            <person name="Ebbesson L."/>
            <person name="Teles M."/>
            <person name="MacKenzie S."/>
            <person name="Amaro C."/>
        </authorList>
    </citation>
    <scope>NUCLEOTIDE SEQUENCE</scope>
</reference>
<accession>A0A0E9WHG9</accession>
<proteinExistence type="predicted"/>
<organism evidence="1">
    <name type="scientific">Anguilla anguilla</name>
    <name type="common">European freshwater eel</name>
    <name type="synonym">Muraena anguilla</name>
    <dbReference type="NCBI Taxonomy" id="7936"/>
    <lineage>
        <taxon>Eukaryota</taxon>
        <taxon>Metazoa</taxon>
        <taxon>Chordata</taxon>
        <taxon>Craniata</taxon>
        <taxon>Vertebrata</taxon>
        <taxon>Euteleostomi</taxon>
        <taxon>Actinopterygii</taxon>
        <taxon>Neopterygii</taxon>
        <taxon>Teleostei</taxon>
        <taxon>Anguilliformes</taxon>
        <taxon>Anguillidae</taxon>
        <taxon>Anguilla</taxon>
    </lineage>
</organism>
<sequence>MGNRIGECSGTLSVPRILRGHPGRAQWQSPLVPDTGPVLRCRAEVRPRRWLSERTPRDSCWKR</sequence>